<accession>A0A9N9KKI2</accession>
<feature type="repeat" description="ANK" evidence="3">
    <location>
        <begin position="422"/>
        <end position="454"/>
    </location>
</feature>
<protein>
    <recommendedName>
        <fullName evidence="6">Ankyrin</fullName>
    </recommendedName>
</protein>
<keyword evidence="2 3" id="KW-0040">ANK repeat</keyword>
<keyword evidence="5" id="KW-1185">Reference proteome</keyword>
<dbReference type="InterPro" id="IPR002110">
    <property type="entry name" value="Ankyrin_rpt"/>
</dbReference>
<keyword evidence="1" id="KW-0677">Repeat</keyword>
<dbReference type="Gene3D" id="1.25.40.20">
    <property type="entry name" value="Ankyrin repeat-containing domain"/>
    <property type="match status" value="3"/>
</dbReference>
<dbReference type="PROSITE" id="PS50297">
    <property type="entry name" value="ANK_REP_REGION"/>
    <property type="match status" value="1"/>
</dbReference>
<evidence type="ECO:0000313" key="5">
    <source>
        <dbReference type="Proteomes" id="UP000696280"/>
    </source>
</evidence>
<dbReference type="InterPro" id="IPR036770">
    <property type="entry name" value="Ankyrin_rpt-contain_sf"/>
</dbReference>
<dbReference type="OrthoDB" id="4772757at2759"/>
<evidence type="ECO:0000256" key="3">
    <source>
        <dbReference type="PROSITE-ProRule" id="PRU00023"/>
    </source>
</evidence>
<feature type="repeat" description="ANK" evidence="3">
    <location>
        <begin position="454"/>
        <end position="486"/>
    </location>
</feature>
<evidence type="ECO:0000313" key="4">
    <source>
        <dbReference type="EMBL" id="CAG8948924.1"/>
    </source>
</evidence>
<evidence type="ECO:0000256" key="2">
    <source>
        <dbReference type="ARBA" id="ARBA00023043"/>
    </source>
</evidence>
<proteinExistence type="predicted"/>
<dbReference type="SMART" id="SM00248">
    <property type="entry name" value="ANK"/>
    <property type="match status" value="7"/>
</dbReference>
<dbReference type="SUPFAM" id="SSF48403">
    <property type="entry name" value="Ankyrin repeat"/>
    <property type="match status" value="1"/>
</dbReference>
<dbReference type="Pfam" id="PF12796">
    <property type="entry name" value="Ank_2"/>
    <property type="match status" value="2"/>
</dbReference>
<reference evidence="4" key="1">
    <citation type="submission" date="2021-07" db="EMBL/GenBank/DDBJ databases">
        <authorList>
            <person name="Durling M."/>
        </authorList>
    </citation>
    <scope>NUCLEOTIDE SEQUENCE</scope>
</reference>
<dbReference type="AlphaFoldDB" id="A0A9N9KKI2"/>
<sequence length="526" mass="57913">MQRVYPSLPYNLPSLNQPKNQNGRTLLSLPTELLQAVIGEMVAAFGIYQAIKLRLISKWFNELLLDVIYKGPYIKLAVLQPQKQRIIPPPFLAGFLIARYEKYNQFNGSLMNIIARSALRLEEDDGVLLNHDIRARRIAALCHAVSRNLHHEEIIRLGDSSDAYYPLWDSHDENYGALIAAASTGDMSSTQDFFEKVQDCTCTSTRAEDCFGTALIASTSSGQYHTTNLLLKSGANPNIFSRIPPAYLTALKAACEAGNSQIATLLLSPSYKLIRSDDHYQRAVELAIDGHHWDLSQYLIERSEIPHTTTLTTRLFFEAALAGNLPVLSSLLSSKAVDINQPSPSHIRDHLQNHSILGFAASKGHTEAVHLLLSHNPPKHTPHFHNALIAAASTPSIPLAALLLSAGCNINHILTTSYAFTPLDTPLSAACRHRRTGMVRFLLSRGADVKAGGKGDSALLLACKMGAFEIVRMLVEAGVDPDGWESWRSRRSVPVLTALKRGHYRVVDLLLVLGARSLRPGFQEAL</sequence>
<evidence type="ECO:0000256" key="1">
    <source>
        <dbReference type="ARBA" id="ARBA00022737"/>
    </source>
</evidence>
<comment type="caution">
    <text evidence="4">The sequence shown here is derived from an EMBL/GenBank/DDBJ whole genome shotgun (WGS) entry which is preliminary data.</text>
</comment>
<evidence type="ECO:0008006" key="6">
    <source>
        <dbReference type="Google" id="ProtNLM"/>
    </source>
</evidence>
<dbReference type="PROSITE" id="PS50088">
    <property type="entry name" value="ANK_REPEAT"/>
    <property type="match status" value="2"/>
</dbReference>
<dbReference type="EMBL" id="CAJVRL010000001">
    <property type="protein sequence ID" value="CAG8948924.1"/>
    <property type="molecule type" value="Genomic_DNA"/>
</dbReference>
<dbReference type="PANTHER" id="PTHR24198">
    <property type="entry name" value="ANKYRIN REPEAT AND PROTEIN KINASE DOMAIN-CONTAINING PROTEIN"/>
    <property type="match status" value="1"/>
</dbReference>
<organism evidence="4 5">
    <name type="scientific">Hymenoscyphus fraxineus</name>
    <dbReference type="NCBI Taxonomy" id="746836"/>
    <lineage>
        <taxon>Eukaryota</taxon>
        <taxon>Fungi</taxon>
        <taxon>Dikarya</taxon>
        <taxon>Ascomycota</taxon>
        <taxon>Pezizomycotina</taxon>
        <taxon>Leotiomycetes</taxon>
        <taxon>Helotiales</taxon>
        <taxon>Helotiaceae</taxon>
        <taxon>Hymenoscyphus</taxon>
    </lineage>
</organism>
<gene>
    <name evidence="4" type="ORF">HYFRA_00002051</name>
</gene>
<dbReference type="PANTHER" id="PTHR24198:SF165">
    <property type="entry name" value="ANKYRIN REPEAT-CONTAINING PROTEIN-RELATED"/>
    <property type="match status" value="1"/>
</dbReference>
<dbReference type="GO" id="GO:0005737">
    <property type="term" value="C:cytoplasm"/>
    <property type="evidence" value="ECO:0007669"/>
    <property type="project" value="TreeGrafter"/>
</dbReference>
<dbReference type="Proteomes" id="UP000696280">
    <property type="component" value="Unassembled WGS sequence"/>
</dbReference>
<name>A0A9N9KKI2_9HELO</name>